<keyword evidence="3 11" id="KW-0813">Transport</keyword>
<dbReference type="InterPro" id="IPR023395">
    <property type="entry name" value="MCP_dom_sf"/>
</dbReference>
<dbReference type="Pfam" id="PF00153">
    <property type="entry name" value="Mito_carr"/>
    <property type="match status" value="3"/>
</dbReference>
<dbReference type="InterPro" id="IPR018108">
    <property type="entry name" value="MCP_transmembrane"/>
</dbReference>
<evidence type="ECO:0000256" key="10">
    <source>
        <dbReference type="PROSITE-ProRule" id="PRU00282"/>
    </source>
</evidence>
<dbReference type="PANTHER" id="PTHR45671">
    <property type="entry name" value="SOLUTE CARRIER FAMILY 25 (MITOCHONDRIAL CARRIER PHOSPHATE CARRIER), MEMBER 3, LIKE-RELATED-RELATED"/>
    <property type="match status" value="1"/>
</dbReference>
<dbReference type="RefSeq" id="XP_030996435.1">
    <property type="nucleotide sequence ID" value="XM_031139606.1"/>
</dbReference>
<keyword evidence="5" id="KW-0677">Repeat</keyword>
<dbReference type="FunFam" id="1.50.40.10:FF:000024">
    <property type="entry name" value="MIR1p Mitochondrial phosphate carrier"/>
    <property type="match status" value="1"/>
</dbReference>
<feature type="repeat" description="Solcar" evidence="10">
    <location>
        <begin position="308"/>
        <end position="393"/>
    </location>
</feature>
<gene>
    <name evidence="12" type="ORF">E0L32_005119</name>
</gene>
<evidence type="ECO:0000256" key="6">
    <source>
        <dbReference type="ARBA" id="ARBA00022792"/>
    </source>
</evidence>
<keyword evidence="13" id="KW-1185">Reference proteome</keyword>
<dbReference type="Gene3D" id="1.50.40.10">
    <property type="entry name" value="Mitochondrial carrier domain"/>
    <property type="match status" value="1"/>
</dbReference>
<proteinExistence type="inferred from homology"/>
<evidence type="ECO:0000313" key="13">
    <source>
        <dbReference type="Proteomes" id="UP000319257"/>
    </source>
</evidence>
<dbReference type="GO" id="GO:0005743">
    <property type="term" value="C:mitochondrial inner membrane"/>
    <property type="evidence" value="ECO:0007669"/>
    <property type="project" value="UniProtKB-SubCell"/>
</dbReference>
<evidence type="ECO:0000256" key="3">
    <source>
        <dbReference type="ARBA" id="ARBA00022448"/>
    </source>
</evidence>
<dbReference type="OrthoDB" id="427452at2759"/>
<feature type="repeat" description="Solcar" evidence="10">
    <location>
        <begin position="210"/>
        <end position="294"/>
    </location>
</feature>
<dbReference type="Proteomes" id="UP000319257">
    <property type="component" value="Unassembled WGS sequence"/>
</dbReference>
<evidence type="ECO:0000313" key="12">
    <source>
        <dbReference type="EMBL" id="TPX14724.1"/>
    </source>
</evidence>
<name>A0A507B7Z1_9PEZI</name>
<evidence type="ECO:0000256" key="2">
    <source>
        <dbReference type="ARBA" id="ARBA00006375"/>
    </source>
</evidence>
<evidence type="ECO:0008006" key="14">
    <source>
        <dbReference type="Google" id="ProtNLM"/>
    </source>
</evidence>
<dbReference type="EMBL" id="SKBQ01000026">
    <property type="protein sequence ID" value="TPX14724.1"/>
    <property type="molecule type" value="Genomic_DNA"/>
</dbReference>
<protein>
    <recommendedName>
        <fullName evidence="14">Mitochondrial phosphate carrier protein</fullName>
    </recommendedName>
</protein>
<dbReference type="InterPro" id="IPR044677">
    <property type="entry name" value="SLC25A3/Pic2/Mir1-like"/>
</dbReference>
<comment type="subcellular location">
    <subcellularLocation>
        <location evidence="1">Mitochondrion inner membrane</location>
        <topology evidence="1">Multi-pass membrane protein</topology>
    </subcellularLocation>
</comment>
<keyword evidence="6" id="KW-0999">Mitochondrion inner membrane</keyword>
<dbReference type="PROSITE" id="PS50920">
    <property type="entry name" value="SOLCAR"/>
    <property type="match status" value="3"/>
</dbReference>
<dbReference type="GO" id="GO:1990547">
    <property type="term" value="P:mitochondrial phosphate ion transmembrane transport"/>
    <property type="evidence" value="ECO:0007669"/>
    <property type="project" value="InterPro"/>
</dbReference>
<feature type="repeat" description="Solcar" evidence="10">
    <location>
        <begin position="112"/>
        <end position="197"/>
    </location>
</feature>
<dbReference type="SUPFAM" id="SSF103506">
    <property type="entry name" value="Mitochondrial carrier"/>
    <property type="match status" value="1"/>
</dbReference>
<dbReference type="GO" id="GO:0005315">
    <property type="term" value="F:phosphate transmembrane transporter activity"/>
    <property type="evidence" value="ECO:0007669"/>
    <property type="project" value="InterPro"/>
</dbReference>
<sequence length="402" mass="42608">MIWTRAISITNFVVASSALAFQTMVLYPWHVELDNNFEALKKEHLKVLEAVRGKMASEEQQGLKDRIEELGHKKSSFMSHTSSSSSSASAATSPVTGAEASVHAAKPVQGVTLYARYALAGAFVCSFTHAVLTPVDVVKTRIQLDPARYSKNISSSARLIASSEGAGALLTGLGPTCAGYALQGAFKFGGYEFFKKLAIERLGRETASDNRNAVYLASSAAAEFLGDLALCPFEAVRIRLVSQPAYASGLADGMVKMARQEGVSGLYSGLSPILLKQVPYTMATFVVYEKAISVAYGIFDKSSISSLAQTGINTTSGLVAGLAAAFVSQPADTILSKINKDKAKPGEGTMGRLVRIARDLGIRGSYTGIRARLVMVGGMTAVQFAIYGDIKRAFGATNGVEL</sequence>
<comment type="caution">
    <text evidence="12">The sequence shown here is derived from an EMBL/GenBank/DDBJ whole genome shotgun (WGS) entry which is preliminary data.</text>
</comment>
<keyword evidence="9 10" id="KW-0472">Membrane</keyword>
<dbReference type="InParanoid" id="A0A507B7Z1"/>
<evidence type="ECO:0000256" key="5">
    <source>
        <dbReference type="ARBA" id="ARBA00022737"/>
    </source>
</evidence>
<evidence type="ECO:0000256" key="8">
    <source>
        <dbReference type="ARBA" id="ARBA00023128"/>
    </source>
</evidence>
<keyword evidence="4 10" id="KW-0812">Transmembrane</keyword>
<keyword evidence="8" id="KW-0496">Mitochondrion</keyword>
<comment type="similarity">
    <text evidence="2 11">Belongs to the mitochondrial carrier (TC 2.A.29) family.</text>
</comment>
<evidence type="ECO:0000256" key="4">
    <source>
        <dbReference type="ARBA" id="ARBA00022692"/>
    </source>
</evidence>
<evidence type="ECO:0000256" key="1">
    <source>
        <dbReference type="ARBA" id="ARBA00004448"/>
    </source>
</evidence>
<dbReference type="PANTHER" id="PTHR45671:SF12">
    <property type="entry name" value="MITOCHONDRIAL PHOSPHATE CARRIER PROTEIN"/>
    <property type="match status" value="1"/>
</dbReference>
<organism evidence="12 13">
    <name type="scientific">Thyridium curvatum</name>
    <dbReference type="NCBI Taxonomy" id="1093900"/>
    <lineage>
        <taxon>Eukaryota</taxon>
        <taxon>Fungi</taxon>
        <taxon>Dikarya</taxon>
        <taxon>Ascomycota</taxon>
        <taxon>Pezizomycotina</taxon>
        <taxon>Sordariomycetes</taxon>
        <taxon>Sordariomycetidae</taxon>
        <taxon>Thyridiales</taxon>
        <taxon>Thyridiaceae</taxon>
        <taxon>Thyridium</taxon>
    </lineage>
</organism>
<evidence type="ECO:0000256" key="11">
    <source>
        <dbReference type="RuleBase" id="RU000488"/>
    </source>
</evidence>
<dbReference type="AlphaFoldDB" id="A0A507B7Z1"/>
<evidence type="ECO:0000256" key="7">
    <source>
        <dbReference type="ARBA" id="ARBA00022989"/>
    </source>
</evidence>
<reference evidence="12 13" key="1">
    <citation type="submission" date="2019-06" db="EMBL/GenBank/DDBJ databases">
        <title>Draft genome sequence of the filamentous fungus Phialemoniopsis curvata isolated from diesel fuel.</title>
        <authorList>
            <person name="Varaljay V.A."/>
            <person name="Lyon W.J."/>
            <person name="Crouch A.L."/>
            <person name="Drake C.E."/>
            <person name="Hollomon J.M."/>
            <person name="Nadeau L.J."/>
            <person name="Nunn H.S."/>
            <person name="Stevenson B.S."/>
            <person name="Bojanowski C.L."/>
            <person name="Crookes-Goodson W.J."/>
        </authorList>
    </citation>
    <scope>NUCLEOTIDE SEQUENCE [LARGE SCALE GENOMIC DNA]</scope>
    <source>
        <strain evidence="12 13">D216</strain>
    </source>
</reference>
<dbReference type="STRING" id="1093900.A0A507B7Z1"/>
<dbReference type="GeneID" id="41972566"/>
<accession>A0A507B7Z1</accession>
<keyword evidence="7" id="KW-1133">Transmembrane helix</keyword>
<evidence type="ECO:0000256" key="9">
    <source>
        <dbReference type="ARBA" id="ARBA00023136"/>
    </source>
</evidence>